<feature type="coiled-coil region" evidence="1">
    <location>
        <begin position="88"/>
        <end position="164"/>
    </location>
</feature>
<keyword evidence="3" id="KW-1185">Reference proteome</keyword>
<accession>A0A0L0FXN8</accession>
<dbReference type="AlphaFoldDB" id="A0A0L0FXN8"/>
<evidence type="ECO:0000256" key="1">
    <source>
        <dbReference type="SAM" id="Coils"/>
    </source>
</evidence>
<evidence type="ECO:0000313" key="2">
    <source>
        <dbReference type="EMBL" id="KNC80728.1"/>
    </source>
</evidence>
<gene>
    <name evidence="2" type="ORF">SARC_06929</name>
</gene>
<proteinExistence type="predicted"/>
<evidence type="ECO:0000313" key="3">
    <source>
        <dbReference type="Proteomes" id="UP000054560"/>
    </source>
</evidence>
<dbReference type="RefSeq" id="XP_014154630.1">
    <property type="nucleotide sequence ID" value="XM_014299155.1"/>
</dbReference>
<dbReference type="GeneID" id="25907433"/>
<dbReference type="STRING" id="667725.A0A0L0FXN8"/>
<feature type="coiled-coil region" evidence="1">
    <location>
        <begin position="221"/>
        <end position="273"/>
    </location>
</feature>
<dbReference type="Proteomes" id="UP000054560">
    <property type="component" value="Unassembled WGS sequence"/>
</dbReference>
<name>A0A0L0FXN8_9EUKA</name>
<keyword evidence="1" id="KW-0175">Coiled coil</keyword>
<reference evidence="2 3" key="1">
    <citation type="submission" date="2011-02" db="EMBL/GenBank/DDBJ databases">
        <title>The Genome Sequence of Sphaeroforma arctica JP610.</title>
        <authorList>
            <consortium name="The Broad Institute Genome Sequencing Platform"/>
            <person name="Russ C."/>
            <person name="Cuomo C."/>
            <person name="Young S.K."/>
            <person name="Zeng Q."/>
            <person name="Gargeya S."/>
            <person name="Alvarado L."/>
            <person name="Berlin A."/>
            <person name="Chapman S.B."/>
            <person name="Chen Z."/>
            <person name="Freedman E."/>
            <person name="Gellesch M."/>
            <person name="Goldberg J."/>
            <person name="Griggs A."/>
            <person name="Gujja S."/>
            <person name="Heilman E."/>
            <person name="Heiman D."/>
            <person name="Howarth C."/>
            <person name="Mehta T."/>
            <person name="Neiman D."/>
            <person name="Pearson M."/>
            <person name="Roberts A."/>
            <person name="Saif S."/>
            <person name="Shea T."/>
            <person name="Shenoy N."/>
            <person name="Sisk P."/>
            <person name="Stolte C."/>
            <person name="Sykes S."/>
            <person name="White J."/>
            <person name="Yandava C."/>
            <person name="Burger G."/>
            <person name="Gray M.W."/>
            <person name="Holland P.W.H."/>
            <person name="King N."/>
            <person name="Lang F.B.F."/>
            <person name="Roger A.J."/>
            <person name="Ruiz-Trillo I."/>
            <person name="Haas B."/>
            <person name="Nusbaum C."/>
            <person name="Birren B."/>
        </authorList>
    </citation>
    <scope>NUCLEOTIDE SEQUENCE [LARGE SCALE GENOMIC DNA]</scope>
    <source>
        <strain evidence="2 3">JP610</strain>
    </source>
</reference>
<sequence length="376" mass="42860">SIGPTHPFSQPTILVIRYTYPFPQPTTLVIRCEAHTHSLIRVEQQLKDKVVHVTTLEGRLEVATRTAHDYEMQLSSAMADRALIQAQVEAQEKLAAQQKKQIADLTQQKEDILGTAEQHQKYLERTQADLMQTEDDKQRQIIELAQQAERITQLSAAMEKLKIAASSGSSMNEEFLQVNKDLEQAHSDLHTIKKREAEYVYTIGRLSEKQDKFKADKHAADESLRQLVERHQKEMAEARREMDAQVSDLTQTLRGINDTKEKEKAEVIRLKDKELNEITRLRTDAINNQQKEIDALAAEHTAAVKAKEKLAKDLSRSRDRSMALEKEVFAHVSTNTDLNNRLMQVTERMDDAKQRIEELELVASAGAGKKKNMFGL</sequence>
<organism evidence="2 3">
    <name type="scientific">Sphaeroforma arctica JP610</name>
    <dbReference type="NCBI Taxonomy" id="667725"/>
    <lineage>
        <taxon>Eukaryota</taxon>
        <taxon>Ichthyosporea</taxon>
        <taxon>Ichthyophonida</taxon>
        <taxon>Sphaeroforma</taxon>
    </lineage>
</organism>
<feature type="coiled-coil region" evidence="1">
    <location>
        <begin position="307"/>
        <end position="362"/>
    </location>
</feature>
<dbReference type="EMBL" id="KQ242116">
    <property type="protein sequence ID" value="KNC80728.1"/>
    <property type="molecule type" value="Genomic_DNA"/>
</dbReference>
<protein>
    <submittedName>
        <fullName evidence="2">Uncharacterized protein</fullName>
    </submittedName>
</protein>
<feature type="non-terminal residue" evidence="2">
    <location>
        <position position="1"/>
    </location>
</feature>